<sequence length="1169" mass="120376">MSRAKGPKTGPGSRGGKGGKGAKVGAGAKGDADKHDPAKPKKARSAYNFYLLKRIAQLKEEGVVEQHRDRFAQAAGEWRDMTFGERIPYEDMAKADKERHQKDLDIATRNLNAALHGTVPKHGQGMCSAIGFPGLKALAANSPHEDVCAVCKEEGDLLCCDFCTSTYHLTCLDPPMLSLPSDDVQWACPACSASIEVAEMSAPQLKPKRERKDGRKRQRTSTAAVAGSSSPRAGADAGGNFTIPKLKKPGKKRNKAAAAAAGEEGEAKLSPRIVKREEEKDELTTAAAVLASSANSANRNRMVKAPQKAEISPRVGLGLTASTDEMSAATLRYPDLSGSRNNDKSPTKAMMSLAVAAASVAANEAAIAAAVAAAAAAPAAAPPPPPKALGLKKLLHQRVQHDEANSNPAFSPKKLLKHRLLAAQQATTTTSSDPAPSPSPPASSPSTGGGGNSYSRGSDDAGSADRYAGQSGERGASGAKWRRSGFAGAYAGDSGRNAGPYGGREARGSDERDRIAAEGELNGRVLADGAGYGRRNGTGGMNDNVGGRSENNRGRHADDGTAEGSGVGGGDRAALDGERRRRAELGGGGYDAGRNGDANANGVHGREASRSGWGAGSSGERNGRFAKGMNNPTDKWTGGGESGRMDAPRHHGFSPAGFEEEGGRRQGRQPQYRGDSYSSGQGDATQQRRDDGGGERRDNSSSGGRGYNNKASALAPPPPPPPPHCWDGGGGGRSSWRPDRPSEGKREPDGRTQLRESAGRGGFTDESRERQRRPRSREGEYANGVPQPGSCSRSVDDERDGRGRPPWGGNALRGGSRSRAADGGGDRERGFSAAGRAGGQHYGSSNGRVGDSAAAVAGGGGRGEGGSYGGAWSDRKRSLERFEGQDWSHGSPKKGVLFERRAEVGLPAGTTCGRTRAEAAAAEAGQTTESLPGIPAPPARVGQGKAAAATRGSAVRRRPSEGLAAAAAAAASRRLAHGEVKGESEVIGGILGAAAQGRPSTAALGTGRRLAGAARKGQRGKTPRAVGGGTTITTDRAAAAAAAGSGRGVGAPSGGIGRLDWRGGVVAAISRSEATTVKETVRVNLLSPRSRAEGAITGGRSEPGGAAQAGTTAMAGTPRPGRDRRVGRKSRGLLAAEQGRRGVRRVVASTRREAGTTRRRGDRARVLAE</sequence>
<dbReference type="GO" id="GO:0006357">
    <property type="term" value="P:regulation of transcription by RNA polymerase II"/>
    <property type="evidence" value="ECO:0007669"/>
    <property type="project" value="TreeGrafter"/>
</dbReference>
<dbReference type="EMBL" id="FN649760">
    <property type="protein sequence ID" value="CBJ31005.1"/>
    <property type="molecule type" value="Genomic_DNA"/>
</dbReference>
<dbReference type="SUPFAM" id="SSF57903">
    <property type="entry name" value="FYVE/PHD zinc finger"/>
    <property type="match status" value="1"/>
</dbReference>
<proteinExistence type="predicted"/>
<dbReference type="SMART" id="SM00249">
    <property type="entry name" value="PHD"/>
    <property type="match status" value="1"/>
</dbReference>
<evidence type="ECO:0000256" key="1">
    <source>
        <dbReference type="ARBA" id="ARBA00022723"/>
    </source>
</evidence>
<evidence type="ECO:0000259" key="8">
    <source>
        <dbReference type="PROSITE" id="PS50118"/>
    </source>
</evidence>
<dbReference type="Gene3D" id="3.30.40.10">
    <property type="entry name" value="Zinc/RING finger domain, C3HC4 (zinc finger)"/>
    <property type="match status" value="1"/>
</dbReference>
<keyword evidence="5" id="KW-0238">DNA-binding</keyword>
<feature type="compositionally biased region" description="Gly residues" evidence="6">
    <location>
        <begin position="530"/>
        <end position="540"/>
    </location>
</feature>
<protein>
    <recommendedName>
        <fullName evidence="11">PHD-type domain-containing protein</fullName>
    </recommendedName>
</protein>
<dbReference type="InterPro" id="IPR019787">
    <property type="entry name" value="Znf_PHD-finger"/>
</dbReference>
<gene>
    <name evidence="9" type="ORF">Esi_0228_0021</name>
</gene>
<dbReference type="GO" id="GO:0005634">
    <property type="term" value="C:nucleus"/>
    <property type="evidence" value="ECO:0007669"/>
    <property type="project" value="UniProtKB-UniRule"/>
</dbReference>
<feature type="compositionally biased region" description="Polar residues" evidence="6">
    <location>
        <begin position="676"/>
        <end position="685"/>
    </location>
</feature>
<feature type="domain" description="PHD-type" evidence="7">
    <location>
        <begin position="145"/>
        <end position="194"/>
    </location>
</feature>
<feature type="region of interest" description="Disordered" evidence="6">
    <location>
        <begin position="202"/>
        <end position="269"/>
    </location>
</feature>
<feature type="compositionally biased region" description="Gly residues" evidence="6">
    <location>
        <begin position="857"/>
        <end position="869"/>
    </location>
</feature>
<feature type="compositionally biased region" description="Low complexity" evidence="6">
    <location>
        <begin position="592"/>
        <end position="602"/>
    </location>
</feature>
<keyword evidence="10" id="KW-1185">Reference proteome</keyword>
<feature type="compositionally biased region" description="Low complexity" evidence="6">
    <location>
        <begin position="808"/>
        <end position="818"/>
    </location>
</feature>
<dbReference type="SMART" id="SM00398">
    <property type="entry name" value="HMG"/>
    <property type="match status" value="1"/>
</dbReference>
<dbReference type="PROSITE" id="PS01359">
    <property type="entry name" value="ZF_PHD_1"/>
    <property type="match status" value="1"/>
</dbReference>
<dbReference type="eggNOG" id="KOG0383">
    <property type="taxonomic scope" value="Eukaryota"/>
</dbReference>
<dbReference type="InterPro" id="IPR011011">
    <property type="entry name" value="Znf_FYVE_PHD"/>
</dbReference>
<evidence type="ECO:0000256" key="6">
    <source>
        <dbReference type="SAM" id="MobiDB-lite"/>
    </source>
</evidence>
<dbReference type="SUPFAM" id="SSF47095">
    <property type="entry name" value="HMG-box"/>
    <property type="match status" value="1"/>
</dbReference>
<dbReference type="PANTHER" id="PTHR46309">
    <property type="entry name" value="PHD FINGER PROTEIN 12"/>
    <property type="match status" value="1"/>
</dbReference>
<feature type="compositionally biased region" description="Basic and acidic residues" evidence="6">
    <location>
        <begin position="30"/>
        <end position="39"/>
    </location>
</feature>
<evidence type="ECO:0000256" key="2">
    <source>
        <dbReference type="ARBA" id="ARBA00022771"/>
    </source>
</evidence>
<feature type="region of interest" description="Disordered" evidence="6">
    <location>
        <begin position="997"/>
        <end position="1031"/>
    </location>
</feature>
<accession>D7FS64</accession>
<feature type="compositionally biased region" description="Basic and acidic residues" evidence="6">
    <location>
        <begin position="686"/>
        <end position="699"/>
    </location>
</feature>
<dbReference type="GO" id="GO:0008270">
    <property type="term" value="F:zinc ion binding"/>
    <property type="evidence" value="ECO:0007669"/>
    <property type="project" value="UniProtKB-KW"/>
</dbReference>
<evidence type="ECO:0000259" key="7">
    <source>
        <dbReference type="PROSITE" id="PS50016"/>
    </source>
</evidence>
<dbReference type="InterPro" id="IPR001965">
    <property type="entry name" value="Znf_PHD"/>
</dbReference>
<feature type="compositionally biased region" description="Basic and acidic residues" evidence="6">
    <location>
        <begin position="736"/>
        <end position="769"/>
    </location>
</feature>
<feature type="compositionally biased region" description="Low complexity" evidence="6">
    <location>
        <begin position="423"/>
        <end position="434"/>
    </location>
</feature>
<feature type="compositionally biased region" description="Low complexity" evidence="6">
    <location>
        <begin position="847"/>
        <end position="856"/>
    </location>
</feature>
<dbReference type="GO" id="GO:0003677">
    <property type="term" value="F:DNA binding"/>
    <property type="evidence" value="ECO:0007669"/>
    <property type="project" value="UniProtKB-UniRule"/>
</dbReference>
<dbReference type="InParanoid" id="D7FS64"/>
<feature type="region of interest" description="Disordered" evidence="6">
    <location>
        <begin position="1092"/>
        <end position="1169"/>
    </location>
</feature>
<feature type="compositionally biased region" description="Basic and acidic residues" evidence="6">
    <location>
        <begin position="550"/>
        <end position="559"/>
    </location>
</feature>
<dbReference type="CDD" id="cd15532">
    <property type="entry name" value="PHD2_CHD_II"/>
    <property type="match status" value="1"/>
</dbReference>
<feature type="region of interest" description="Disordered" evidence="6">
    <location>
        <begin position="423"/>
        <end position="873"/>
    </location>
</feature>
<dbReference type="Gene3D" id="1.10.30.10">
    <property type="entry name" value="High mobility group box domain"/>
    <property type="match status" value="1"/>
</dbReference>
<feature type="compositionally biased region" description="Pro residues" evidence="6">
    <location>
        <begin position="715"/>
        <end position="724"/>
    </location>
</feature>
<feature type="domain" description="HMG box" evidence="8">
    <location>
        <begin position="40"/>
        <end position="108"/>
    </location>
</feature>
<dbReference type="InterPro" id="IPR019786">
    <property type="entry name" value="Zinc_finger_PHD-type_CS"/>
</dbReference>
<dbReference type="OrthoDB" id="115879at2759"/>
<feature type="compositionally biased region" description="Polar residues" evidence="6">
    <location>
        <begin position="220"/>
        <end position="231"/>
    </location>
</feature>
<reference evidence="9 10" key="1">
    <citation type="journal article" date="2010" name="Nature">
        <title>The Ectocarpus genome and the independent evolution of multicellularity in brown algae.</title>
        <authorList>
            <person name="Cock J.M."/>
            <person name="Sterck L."/>
            <person name="Rouze P."/>
            <person name="Scornet D."/>
            <person name="Allen A.E."/>
            <person name="Amoutzias G."/>
            <person name="Anthouard V."/>
            <person name="Artiguenave F."/>
            <person name="Aury J.M."/>
            <person name="Badger J.H."/>
            <person name="Beszteri B."/>
            <person name="Billiau K."/>
            <person name="Bonnet E."/>
            <person name="Bothwell J.H."/>
            <person name="Bowler C."/>
            <person name="Boyen C."/>
            <person name="Brownlee C."/>
            <person name="Carrano C.J."/>
            <person name="Charrier B."/>
            <person name="Cho G.Y."/>
            <person name="Coelho S.M."/>
            <person name="Collen J."/>
            <person name="Corre E."/>
            <person name="Da Silva C."/>
            <person name="Delage L."/>
            <person name="Delaroque N."/>
            <person name="Dittami S.M."/>
            <person name="Doulbeau S."/>
            <person name="Elias M."/>
            <person name="Farnham G."/>
            <person name="Gachon C.M."/>
            <person name="Gschloessl B."/>
            <person name="Heesch S."/>
            <person name="Jabbari K."/>
            <person name="Jubin C."/>
            <person name="Kawai H."/>
            <person name="Kimura K."/>
            <person name="Kloareg B."/>
            <person name="Kupper F.C."/>
            <person name="Lang D."/>
            <person name="Le Bail A."/>
            <person name="Leblanc C."/>
            <person name="Lerouge P."/>
            <person name="Lohr M."/>
            <person name="Lopez P.J."/>
            <person name="Martens C."/>
            <person name="Maumus F."/>
            <person name="Michel G."/>
            <person name="Miranda-Saavedra D."/>
            <person name="Morales J."/>
            <person name="Moreau H."/>
            <person name="Motomura T."/>
            <person name="Nagasato C."/>
            <person name="Napoli C.A."/>
            <person name="Nelson D.R."/>
            <person name="Nyvall-Collen P."/>
            <person name="Peters A.F."/>
            <person name="Pommier C."/>
            <person name="Potin P."/>
            <person name="Poulain J."/>
            <person name="Quesneville H."/>
            <person name="Read B."/>
            <person name="Rensing S.A."/>
            <person name="Ritter A."/>
            <person name="Rousvoal S."/>
            <person name="Samanta M."/>
            <person name="Samson G."/>
            <person name="Schroeder D.C."/>
            <person name="Segurens B."/>
            <person name="Strittmatter M."/>
            <person name="Tonon T."/>
            <person name="Tregear J.W."/>
            <person name="Valentin K."/>
            <person name="von Dassow P."/>
            <person name="Yamagishi T."/>
            <person name="Van de Peer Y."/>
            <person name="Wincker P."/>
        </authorList>
    </citation>
    <scope>NUCLEOTIDE SEQUENCE [LARGE SCALE GENOMIC DNA]</scope>
    <source>
        <strain evidence="10">Ec32 / CCAP1310/4</strain>
    </source>
</reference>
<feature type="compositionally biased region" description="Basic and acidic residues" evidence="6">
    <location>
        <begin position="573"/>
        <end position="584"/>
    </location>
</feature>
<dbReference type="PROSITE" id="PS50016">
    <property type="entry name" value="ZF_PHD_2"/>
    <property type="match status" value="1"/>
</dbReference>
<keyword evidence="3" id="KW-0862">Zinc</keyword>
<feature type="DNA-binding region" description="HMG box" evidence="5">
    <location>
        <begin position="40"/>
        <end position="108"/>
    </location>
</feature>
<organism evidence="9 10">
    <name type="scientific">Ectocarpus siliculosus</name>
    <name type="common">Brown alga</name>
    <name type="synonym">Conferva siliculosa</name>
    <dbReference type="NCBI Taxonomy" id="2880"/>
    <lineage>
        <taxon>Eukaryota</taxon>
        <taxon>Sar</taxon>
        <taxon>Stramenopiles</taxon>
        <taxon>Ochrophyta</taxon>
        <taxon>PX clade</taxon>
        <taxon>Phaeophyceae</taxon>
        <taxon>Ectocarpales</taxon>
        <taxon>Ectocarpaceae</taxon>
        <taxon>Ectocarpus</taxon>
    </lineage>
</organism>
<dbReference type="InterPro" id="IPR013083">
    <property type="entry name" value="Znf_RING/FYVE/PHD"/>
</dbReference>
<keyword evidence="1" id="KW-0479">Metal-binding</keyword>
<dbReference type="Pfam" id="PF09011">
    <property type="entry name" value="HMG_box_2"/>
    <property type="match status" value="1"/>
</dbReference>
<keyword evidence="2 4" id="KW-0863">Zinc-finger</keyword>
<feature type="compositionally biased region" description="Gly residues" evidence="6">
    <location>
        <begin position="12"/>
        <end position="28"/>
    </location>
</feature>
<name>D7FS64_ECTSI</name>
<evidence type="ECO:0000256" key="5">
    <source>
        <dbReference type="PROSITE-ProRule" id="PRU00267"/>
    </source>
</evidence>
<feature type="compositionally biased region" description="Basic and acidic residues" evidence="6">
    <location>
        <begin position="794"/>
        <end position="803"/>
    </location>
</feature>
<dbReference type="PROSITE" id="PS50118">
    <property type="entry name" value="HMG_BOX_2"/>
    <property type="match status" value="1"/>
</dbReference>
<dbReference type="PANTHER" id="PTHR46309:SF1">
    <property type="entry name" value="PHD FINGER PROTEIN 12"/>
    <property type="match status" value="1"/>
</dbReference>
<feature type="region of interest" description="Disordered" evidence="6">
    <location>
        <begin position="1"/>
        <end position="42"/>
    </location>
</feature>
<dbReference type="InterPro" id="IPR042163">
    <property type="entry name" value="PHF12"/>
</dbReference>
<evidence type="ECO:0008006" key="11">
    <source>
        <dbReference type="Google" id="ProtNLM"/>
    </source>
</evidence>
<evidence type="ECO:0000256" key="4">
    <source>
        <dbReference type="PROSITE-ProRule" id="PRU00146"/>
    </source>
</evidence>
<feature type="compositionally biased region" description="Basic and acidic residues" evidence="6">
    <location>
        <begin position="504"/>
        <end position="517"/>
    </location>
</feature>
<keyword evidence="5" id="KW-0539">Nucleus</keyword>
<feature type="compositionally biased region" description="Low complexity" evidence="6">
    <location>
        <begin position="909"/>
        <end position="929"/>
    </location>
</feature>
<feature type="compositionally biased region" description="Low complexity" evidence="6">
    <location>
        <begin position="1001"/>
        <end position="1015"/>
    </location>
</feature>
<dbReference type="STRING" id="2880.D7FS64"/>
<dbReference type="InterPro" id="IPR009071">
    <property type="entry name" value="HMG_box_dom"/>
</dbReference>
<feature type="compositionally biased region" description="Basic residues" evidence="6">
    <location>
        <begin position="206"/>
        <end position="219"/>
    </location>
</feature>
<feature type="compositionally biased region" description="Basic residues" evidence="6">
    <location>
        <begin position="245"/>
        <end position="255"/>
    </location>
</feature>
<dbReference type="GO" id="GO:0003714">
    <property type="term" value="F:transcription corepressor activity"/>
    <property type="evidence" value="ECO:0007669"/>
    <property type="project" value="InterPro"/>
</dbReference>
<evidence type="ECO:0000313" key="10">
    <source>
        <dbReference type="Proteomes" id="UP000002630"/>
    </source>
</evidence>
<evidence type="ECO:0000313" key="9">
    <source>
        <dbReference type="EMBL" id="CBJ31005.1"/>
    </source>
</evidence>
<evidence type="ECO:0000256" key="3">
    <source>
        <dbReference type="ARBA" id="ARBA00022833"/>
    </source>
</evidence>
<dbReference type="AlphaFoldDB" id="D7FS64"/>
<dbReference type="InterPro" id="IPR036910">
    <property type="entry name" value="HMG_box_dom_sf"/>
</dbReference>
<dbReference type="Proteomes" id="UP000002630">
    <property type="component" value="Unassembled WGS sequence"/>
</dbReference>
<feature type="region of interest" description="Disordered" evidence="6">
    <location>
        <begin position="909"/>
        <end position="980"/>
    </location>
</feature>
<dbReference type="Pfam" id="PF00628">
    <property type="entry name" value="PHD"/>
    <property type="match status" value="1"/>
</dbReference>
<dbReference type="CDD" id="cd00084">
    <property type="entry name" value="HMG-box_SF"/>
    <property type="match status" value="1"/>
</dbReference>
<feature type="compositionally biased region" description="Low complexity" evidence="6">
    <location>
        <begin position="1104"/>
        <end position="1117"/>
    </location>
</feature>